<proteinExistence type="predicted"/>
<dbReference type="Proteomes" id="UP000234211">
    <property type="component" value="Unassembled WGS sequence"/>
</dbReference>
<dbReference type="Pfam" id="PF11751">
    <property type="entry name" value="PorP_SprF"/>
    <property type="match status" value="1"/>
</dbReference>
<protein>
    <recommendedName>
        <fullName evidence="3">Type IX secretion system membrane protein, PorP/SprF family</fullName>
    </recommendedName>
</protein>
<gene>
    <name evidence="1" type="ORF">TNO020_20238</name>
</gene>
<dbReference type="NCBIfam" id="TIGR03519">
    <property type="entry name" value="T9SS_PorP_fam"/>
    <property type="match status" value="1"/>
</dbReference>
<name>A0A2H1YGF7_9FLAO</name>
<dbReference type="EMBL" id="OENF01000012">
    <property type="protein sequence ID" value="SOS74558.1"/>
    <property type="molecule type" value="Genomic_DNA"/>
</dbReference>
<organism evidence="1 2">
    <name type="scientific">Tenacibaculum piscium</name>
    <dbReference type="NCBI Taxonomy" id="1458515"/>
    <lineage>
        <taxon>Bacteria</taxon>
        <taxon>Pseudomonadati</taxon>
        <taxon>Bacteroidota</taxon>
        <taxon>Flavobacteriia</taxon>
        <taxon>Flavobacteriales</taxon>
        <taxon>Flavobacteriaceae</taxon>
        <taxon>Tenacibaculum</taxon>
    </lineage>
</organism>
<dbReference type="GeneID" id="86818818"/>
<evidence type="ECO:0000313" key="1">
    <source>
        <dbReference type="EMBL" id="SOS74558.1"/>
    </source>
</evidence>
<accession>A0A2H1YGF7</accession>
<keyword evidence="2" id="KW-1185">Reference proteome</keyword>
<dbReference type="InterPro" id="IPR019861">
    <property type="entry name" value="PorP/SprF_Bacteroidetes"/>
</dbReference>
<dbReference type="OrthoDB" id="1186563at2"/>
<reference evidence="2" key="1">
    <citation type="submission" date="2017-11" db="EMBL/GenBank/DDBJ databases">
        <authorList>
            <person name="Duchaud E."/>
        </authorList>
    </citation>
    <scope>NUCLEOTIDE SEQUENCE [LARGE SCALE GENOMIC DNA]</scope>
    <source>
        <strain evidence="2">Tenacibaculum sp. TNO020</strain>
    </source>
</reference>
<dbReference type="AlphaFoldDB" id="A0A2H1YGF7"/>
<dbReference type="RefSeq" id="WP_101917030.1">
    <property type="nucleotide sequence ID" value="NZ_OENF01000012.1"/>
</dbReference>
<evidence type="ECO:0000313" key="2">
    <source>
        <dbReference type="Proteomes" id="UP000234211"/>
    </source>
</evidence>
<sequence>MKTTTIIYVFLLLILASIHNLSGQNTADFSVFNHSLNIINPAFTGKNNKTQIATNYKKVWAGIENSIHSNIVCFSMPTQKGIGLGVSIINDRFYLYNQTNIAADISSKVKLDANHELLFGLKASVNFFGINLKNLNTFQSNDPLFMQNEQLISPNFSVGFALRNERYFVHAALLDVLKERKNTTSANTLNAMRVNFGAGIYHQLNPVLGLTNTALFRATKGAPLSIDITSMFSVNNKYDIGLTYRYNAALMTNFLIKTTDWLQLGYSYGIPTNEIATYNNGTHEFFIRIYFNTKINNRFKWRLGCF</sequence>
<evidence type="ECO:0008006" key="3">
    <source>
        <dbReference type="Google" id="ProtNLM"/>
    </source>
</evidence>